<comment type="caution">
    <text evidence="2">The sequence shown here is derived from an EMBL/GenBank/DDBJ whole genome shotgun (WGS) entry which is preliminary data.</text>
</comment>
<gene>
    <name evidence="2" type="ORF">C0630_02340</name>
</gene>
<protein>
    <submittedName>
        <fullName evidence="2">Serine protease</fullName>
    </submittedName>
</protein>
<keyword evidence="2" id="KW-0645">Protease</keyword>
<evidence type="ECO:0000313" key="2">
    <source>
        <dbReference type="EMBL" id="PLX63022.1"/>
    </source>
</evidence>
<keyword evidence="1" id="KW-0732">Signal</keyword>
<keyword evidence="2" id="KW-0378">Hydrolase</keyword>
<dbReference type="Gene3D" id="2.40.10.10">
    <property type="entry name" value="Trypsin-like serine proteases"/>
    <property type="match status" value="2"/>
</dbReference>
<dbReference type="EMBL" id="PKUN01000002">
    <property type="protein sequence ID" value="PLX63022.1"/>
    <property type="molecule type" value="Genomic_DNA"/>
</dbReference>
<dbReference type="GO" id="GO:0006508">
    <property type="term" value="P:proteolysis"/>
    <property type="evidence" value="ECO:0007669"/>
    <property type="project" value="UniProtKB-KW"/>
</dbReference>
<dbReference type="PANTHER" id="PTHR43019">
    <property type="entry name" value="SERINE ENDOPROTEASE DEGS"/>
    <property type="match status" value="1"/>
</dbReference>
<proteinExistence type="predicted"/>
<reference evidence="2 3" key="1">
    <citation type="submission" date="2017-11" db="EMBL/GenBank/DDBJ databases">
        <title>Genome-resolved metagenomics identifies genetic mobility, metabolic interactions, and unexpected diversity in perchlorate-reducing communities.</title>
        <authorList>
            <person name="Barnum T.P."/>
            <person name="Figueroa I.A."/>
            <person name="Carlstrom C.I."/>
            <person name="Lucas L.N."/>
            <person name="Engelbrektson A.L."/>
            <person name="Coates J.D."/>
        </authorList>
    </citation>
    <scope>NUCLEOTIDE SEQUENCE [LARGE SCALE GENOMIC DNA]</scope>
    <source>
        <strain evidence="2">BM301</strain>
    </source>
</reference>
<dbReference type="GO" id="GO:0008233">
    <property type="term" value="F:peptidase activity"/>
    <property type="evidence" value="ECO:0007669"/>
    <property type="project" value="UniProtKB-KW"/>
</dbReference>
<feature type="chain" id="PRO_5014646171" evidence="1">
    <location>
        <begin position="24"/>
        <end position="257"/>
    </location>
</feature>
<feature type="signal peptide" evidence="1">
    <location>
        <begin position="1"/>
        <end position="23"/>
    </location>
</feature>
<dbReference type="Proteomes" id="UP000235015">
    <property type="component" value="Unassembled WGS sequence"/>
</dbReference>
<dbReference type="SUPFAM" id="SSF50494">
    <property type="entry name" value="Trypsin-like serine proteases"/>
    <property type="match status" value="1"/>
</dbReference>
<accession>A0A2N6D025</accession>
<sequence length="257" mass="27982">MRVQVFAIFSALLLGLLCHPAISAELPDTIDRIRPSIVAVGTVMPLRRPSAQFMGTGFVIGDGRMVVTNYHVIPELIDTAKKEQLAVFSGRGKNATAHMARIVKSDPDHDLVLLDIGKAQLPAMSLAPATAIREGKEVAFTGFPIGMVLGLYPVTHRAIVSAITPVVVPSNNSRELKAKQIMRMRNKFEVYQLDGTAYPGNSGSPVYESESCRVVGVLNSVFVKDTKETILERPSGISYAIPVRYVHELTSEITKQP</sequence>
<organism evidence="2 3">
    <name type="scientific">Sedimenticola selenatireducens</name>
    <dbReference type="NCBI Taxonomy" id="191960"/>
    <lineage>
        <taxon>Bacteria</taxon>
        <taxon>Pseudomonadati</taxon>
        <taxon>Pseudomonadota</taxon>
        <taxon>Gammaproteobacteria</taxon>
        <taxon>Chromatiales</taxon>
        <taxon>Sedimenticolaceae</taxon>
        <taxon>Sedimenticola</taxon>
    </lineage>
</organism>
<dbReference type="RefSeq" id="WP_273437593.1">
    <property type="nucleotide sequence ID" value="NZ_PKUN01000002.1"/>
</dbReference>
<dbReference type="InterPro" id="IPR043504">
    <property type="entry name" value="Peptidase_S1_PA_chymotrypsin"/>
</dbReference>
<evidence type="ECO:0000256" key="1">
    <source>
        <dbReference type="SAM" id="SignalP"/>
    </source>
</evidence>
<dbReference type="PANTHER" id="PTHR43019:SF23">
    <property type="entry name" value="PROTEASE DO-LIKE 5, CHLOROPLASTIC"/>
    <property type="match status" value="1"/>
</dbReference>
<dbReference type="STRING" id="1111735.GCA_000428045_02855"/>
<dbReference type="AlphaFoldDB" id="A0A2N6D025"/>
<name>A0A2N6D025_9GAMM</name>
<dbReference type="InterPro" id="IPR009003">
    <property type="entry name" value="Peptidase_S1_PA"/>
</dbReference>
<evidence type="ECO:0000313" key="3">
    <source>
        <dbReference type="Proteomes" id="UP000235015"/>
    </source>
</evidence>
<dbReference type="Pfam" id="PF13365">
    <property type="entry name" value="Trypsin_2"/>
    <property type="match status" value="1"/>
</dbReference>